<dbReference type="PANTHER" id="PTHR47660:SF3">
    <property type="entry name" value="FINGER DOMAIN PROTEIN, PUTATIVE (AFU_ORTHOLOGUE AFUA_4G03310)-RELATED"/>
    <property type="match status" value="1"/>
</dbReference>
<dbReference type="STRING" id="1283841.A0A084QIP2"/>
<evidence type="ECO:0000256" key="1">
    <source>
        <dbReference type="ARBA" id="ARBA00022723"/>
    </source>
</evidence>
<keyword evidence="5" id="KW-0539">Nucleus</keyword>
<dbReference type="SMART" id="SM00066">
    <property type="entry name" value="GAL4"/>
    <property type="match status" value="1"/>
</dbReference>
<evidence type="ECO:0000256" key="3">
    <source>
        <dbReference type="ARBA" id="ARBA00023015"/>
    </source>
</evidence>
<protein>
    <recommendedName>
        <fullName evidence="7">Zn(2)-C6 fungal-type domain-containing protein</fullName>
    </recommendedName>
</protein>
<dbReference type="GO" id="GO:0008270">
    <property type="term" value="F:zinc ion binding"/>
    <property type="evidence" value="ECO:0007669"/>
    <property type="project" value="InterPro"/>
</dbReference>
<keyword evidence="2" id="KW-0862">Zinc</keyword>
<evidence type="ECO:0000256" key="2">
    <source>
        <dbReference type="ARBA" id="ARBA00022833"/>
    </source>
</evidence>
<feature type="domain" description="Zn(2)-C6 fungal-type" evidence="7">
    <location>
        <begin position="8"/>
        <end position="38"/>
    </location>
</feature>
<feature type="region of interest" description="Disordered" evidence="6">
    <location>
        <begin position="143"/>
        <end position="181"/>
    </location>
</feature>
<dbReference type="OMA" id="FVWETIY"/>
<evidence type="ECO:0000256" key="5">
    <source>
        <dbReference type="ARBA" id="ARBA00023242"/>
    </source>
</evidence>
<evidence type="ECO:0000256" key="4">
    <source>
        <dbReference type="ARBA" id="ARBA00023163"/>
    </source>
</evidence>
<dbReference type="InterPro" id="IPR036864">
    <property type="entry name" value="Zn2-C6_fun-type_DNA-bd_sf"/>
</dbReference>
<keyword evidence="1" id="KW-0479">Metal-binding</keyword>
<sequence length="490" mass="54154">MPLSRKKSCVRCRESKVGCNLALPTCSRCSARLLRCVYDGHVPDRHTPYPFYPAAASIGDAVLALEPAGQLVKSSALGISGDEGLADTFLALQPDDLDLEFDMPCQLGGFPLLDPKSSSSVDGLEPQSSSTLNCAVDLGHGSFDPLPSEDSSTRRSIPFLQQPDPFASPPGSGQDKALEQTSNRRNLTRRLILRNCIMTSVAMGQLTSYPKMLVEGDKLPPFIHPECFADDELAPACATAGHHVCLHEFLVNCASLVQLFYARVSADSDFVWKTIYTEFAKLRKGFRDCDSAGRLATLQCITIYVLLQAGDPQSIEKNNVQQLLTAPLDMMNEMFLQASWLKDYAKRPRRQEWVVFESLRRLASIYCIIDLLLDGLHCYIGCKQGGEGFLEAPLPCHRDMWEARNTKSWIAAYDRVQSARVTDTVLTAGHLVQAIKEPCSVNPLNGYASMAHGLGDVMNWCEGMDAMGALIWMVMPLQHARRQDGMREAW</sequence>
<dbReference type="SUPFAM" id="SSF57701">
    <property type="entry name" value="Zn2/Cys6 DNA-binding domain"/>
    <property type="match status" value="1"/>
</dbReference>
<keyword evidence="9" id="KW-1185">Reference proteome</keyword>
<dbReference type="PROSITE" id="PS50048">
    <property type="entry name" value="ZN2_CY6_FUNGAL_2"/>
    <property type="match status" value="1"/>
</dbReference>
<evidence type="ECO:0000259" key="7">
    <source>
        <dbReference type="PROSITE" id="PS50048"/>
    </source>
</evidence>
<evidence type="ECO:0000313" key="8">
    <source>
        <dbReference type="EMBL" id="KFA63827.1"/>
    </source>
</evidence>
<dbReference type="CDD" id="cd00067">
    <property type="entry name" value="GAL4"/>
    <property type="match status" value="1"/>
</dbReference>
<dbReference type="InParanoid" id="A0A084QIP2"/>
<dbReference type="EMBL" id="KL660720">
    <property type="protein sequence ID" value="KFA63827.1"/>
    <property type="molecule type" value="Genomic_DNA"/>
</dbReference>
<reference evidence="8 9" key="1">
    <citation type="journal article" date="2014" name="BMC Genomics">
        <title>Comparative genome sequencing reveals chemotype-specific gene clusters in the toxigenic black mold Stachybotrys.</title>
        <authorList>
            <person name="Semeiks J."/>
            <person name="Borek D."/>
            <person name="Otwinowski Z."/>
            <person name="Grishin N.V."/>
        </authorList>
    </citation>
    <scope>NUCLEOTIDE SEQUENCE [LARGE SCALE GENOMIC DNA]</scope>
    <source>
        <strain evidence="8 9">IBT 40285</strain>
    </source>
</reference>
<organism evidence="8 9">
    <name type="scientific">Stachybotrys chlorohalonatus (strain IBT 40285)</name>
    <dbReference type="NCBI Taxonomy" id="1283841"/>
    <lineage>
        <taxon>Eukaryota</taxon>
        <taxon>Fungi</taxon>
        <taxon>Dikarya</taxon>
        <taxon>Ascomycota</taxon>
        <taxon>Pezizomycotina</taxon>
        <taxon>Sordariomycetes</taxon>
        <taxon>Hypocreomycetidae</taxon>
        <taxon>Hypocreales</taxon>
        <taxon>Stachybotryaceae</taxon>
        <taxon>Stachybotrys</taxon>
    </lineage>
</organism>
<accession>A0A084QIP2</accession>
<dbReference type="PANTHER" id="PTHR47660">
    <property type="entry name" value="TRANSCRIPTION FACTOR WITH C2H2 AND ZN(2)-CYS(6) DNA BINDING DOMAIN (EUROFUNG)-RELATED-RELATED"/>
    <property type="match status" value="1"/>
</dbReference>
<keyword evidence="3" id="KW-0805">Transcription regulation</keyword>
<keyword evidence="4" id="KW-0804">Transcription</keyword>
<proteinExistence type="predicted"/>
<dbReference type="OrthoDB" id="5423818at2759"/>
<dbReference type="InterPro" id="IPR001138">
    <property type="entry name" value="Zn2Cys6_DnaBD"/>
</dbReference>
<dbReference type="PROSITE" id="PS00463">
    <property type="entry name" value="ZN2_CY6_FUNGAL_1"/>
    <property type="match status" value="1"/>
</dbReference>
<dbReference type="Gene3D" id="4.10.240.10">
    <property type="entry name" value="Zn(2)-C6 fungal-type DNA-binding domain"/>
    <property type="match status" value="1"/>
</dbReference>
<dbReference type="Pfam" id="PF00172">
    <property type="entry name" value="Zn_clus"/>
    <property type="match status" value="1"/>
</dbReference>
<evidence type="ECO:0000313" key="9">
    <source>
        <dbReference type="Proteomes" id="UP000028524"/>
    </source>
</evidence>
<dbReference type="Proteomes" id="UP000028524">
    <property type="component" value="Unassembled WGS sequence"/>
</dbReference>
<dbReference type="AlphaFoldDB" id="A0A084QIP2"/>
<name>A0A084QIP2_STAC4</name>
<evidence type="ECO:0000256" key="6">
    <source>
        <dbReference type="SAM" id="MobiDB-lite"/>
    </source>
</evidence>
<dbReference type="HOGENOM" id="CLU_044368_2_0_1"/>
<gene>
    <name evidence="8" type="ORF">S40285_10536</name>
</gene>
<dbReference type="GO" id="GO:0000981">
    <property type="term" value="F:DNA-binding transcription factor activity, RNA polymerase II-specific"/>
    <property type="evidence" value="ECO:0007669"/>
    <property type="project" value="InterPro"/>
</dbReference>